<evidence type="ECO:0000313" key="2">
    <source>
        <dbReference type="EMBL" id="MFC4565830.1"/>
    </source>
</evidence>
<dbReference type="InterPro" id="IPR001387">
    <property type="entry name" value="Cro/C1-type_HTH"/>
</dbReference>
<dbReference type="PROSITE" id="PS50943">
    <property type="entry name" value="HTH_CROC1"/>
    <property type="match status" value="1"/>
</dbReference>
<protein>
    <submittedName>
        <fullName evidence="2">Helix-turn-helix domain-containing protein</fullName>
    </submittedName>
</protein>
<dbReference type="RefSeq" id="WP_378580164.1">
    <property type="nucleotide sequence ID" value="NZ_JBHSFQ010000049.1"/>
</dbReference>
<sequence length="271" mass="29854">MADTKGSTAARRFGRELSRLRKGRELTQDALARLIGDVSASHLSNLERGYREPTPGLVARLDAAMRLGDHFARTWDDVSGSGRQAWLEEVSVLLRQAAALYDYQGFVFPGYLQTDAYARTIIRAGAPWLSAEQVEDKVNERRADADAILATESPSLWAVVDGTVLDRRYGSAKIMLEQLTHVADLVERDRLHLQVLPPASARHPGVSGSFIVIGGNPDAVYAESIHEGQIVTSAEGVARYRMLYGALQAAALDHDTTATMLRDEMRKLEHE</sequence>
<accession>A0ABV9E6E7</accession>
<dbReference type="CDD" id="cd00093">
    <property type="entry name" value="HTH_XRE"/>
    <property type="match status" value="1"/>
</dbReference>
<dbReference type="EMBL" id="JBHSFQ010000049">
    <property type="protein sequence ID" value="MFC4565830.1"/>
    <property type="molecule type" value="Genomic_DNA"/>
</dbReference>
<organism evidence="2 3">
    <name type="scientific">Nocardiopsis mangrovi</name>
    <dbReference type="NCBI Taxonomy" id="1179818"/>
    <lineage>
        <taxon>Bacteria</taxon>
        <taxon>Bacillati</taxon>
        <taxon>Actinomycetota</taxon>
        <taxon>Actinomycetes</taxon>
        <taxon>Streptosporangiales</taxon>
        <taxon>Nocardiopsidaceae</taxon>
        <taxon>Nocardiopsis</taxon>
    </lineage>
</organism>
<dbReference type="Pfam" id="PF19054">
    <property type="entry name" value="DUF5753"/>
    <property type="match status" value="1"/>
</dbReference>
<dbReference type="Pfam" id="PF01381">
    <property type="entry name" value="HTH_3"/>
    <property type="match status" value="1"/>
</dbReference>
<dbReference type="SUPFAM" id="SSF47413">
    <property type="entry name" value="lambda repressor-like DNA-binding domains"/>
    <property type="match status" value="1"/>
</dbReference>
<dbReference type="Gene3D" id="1.10.260.40">
    <property type="entry name" value="lambda repressor-like DNA-binding domains"/>
    <property type="match status" value="1"/>
</dbReference>
<gene>
    <name evidence="2" type="ORF">ACFO4E_28560</name>
</gene>
<dbReference type="SMART" id="SM00530">
    <property type="entry name" value="HTH_XRE"/>
    <property type="match status" value="1"/>
</dbReference>
<dbReference type="InterPro" id="IPR043917">
    <property type="entry name" value="DUF5753"/>
</dbReference>
<reference evidence="3" key="1">
    <citation type="journal article" date="2019" name="Int. J. Syst. Evol. Microbiol.">
        <title>The Global Catalogue of Microorganisms (GCM) 10K type strain sequencing project: providing services to taxonomists for standard genome sequencing and annotation.</title>
        <authorList>
            <consortium name="The Broad Institute Genomics Platform"/>
            <consortium name="The Broad Institute Genome Sequencing Center for Infectious Disease"/>
            <person name="Wu L."/>
            <person name="Ma J."/>
        </authorList>
    </citation>
    <scope>NUCLEOTIDE SEQUENCE [LARGE SCALE GENOMIC DNA]</scope>
    <source>
        <strain evidence="3">XZYJ18</strain>
    </source>
</reference>
<comment type="caution">
    <text evidence="2">The sequence shown here is derived from an EMBL/GenBank/DDBJ whole genome shotgun (WGS) entry which is preliminary data.</text>
</comment>
<evidence type="ECO:0000259" key="1">
    <source>
        <dbReference type="PROSITE" id="PS50943"/>
    </source>
</evidence>
<feature type="domain" description="HTH cro/C1-type" evidence="1">
    <location>
        <begin position="17"/>
        <end position="71"/>
    </location>
</feature>
<evidence type="ECO:0000313" key="3">
    <source>
        <dbReference type="Proteomes" id="UP001595923"/>
    </source>
</evidence>
<dbReference type="Proteomes" id="UP001595923">
    <property type="component" value="Unassembled WGS sequence"/>
</dbReference>
<name>A0ABV9E6E7_9ACTN</name>
<dbReference type="InterPro" id="IPR010982">
    <property type="entry name" value="Lambda_DNA-bd_dom_sf"/>
</dbReference>
<proteinExistence type="predicted"/>
<keyword evidence="3" id="KW-1185">Reference proteome</keyword>